<keyword evidence="3" id="KW-1185">Reference proteome</keyword>
<reference evidence="2" key="1">
    <citation type="submission" date="2021-03" db="EMBL/GenBank/DDBJ databases">
        <title>Chromosome level genome of the anhydrobiotic midge Polypedilum vanderplanki.</title>
        <authorList>
            <person name="Yoshida Y."/>
            <person name="Kikawada T."/>
            <person name="Gusev O."/>
        </authorList>
    </citation>
    <scope>NUCLEOTIDE SEQUENCE</scope>
    <source>
        <strain evidence="2">NIAS01</strain>
        <tissue evidence="2">Whole body or cell culture</tissue>
    </source>
</reference>
<feature type="signal peptide" evidence="1">
    <location>
        <begin position="1"/>
        <end position="21"/>
    </location>
</feature>
<evidence type="ECO:0000313" key="2">
    <source>
        <dbReference type="EMBL" id="KAG5684186.1"/>
    </source>
</evidence>
<keyword evidence="1" id="KW-0732">Signal</keyword>
<evidence type="ECO:0008006" key="4">
    <source>
        <dbReference type="Google" id="ProtNLM"/>
    </source>
</evidence>
<sequence>MSQIILKIGIIVLMMLLMVKGQQYNADETIEDEIDAIQRALYQADKYEMHRKALENAFDRLLSAYVQQQQVNNDDDFFEEDEKRSIATLAKNGQLPSREPDTIDLETLSDDDNGHKRNIASMARSGLIGGKRNIQSLARQWQYANSGKRNIGALMRNNMFPGSGKRNVASLARNGFGKRNVGALARDFMLPKVNSGAKYTDDGKRNIQALKNSIKGRKKREIGETEVNEPVFQNGPFDYEDLLQALNDDGPYAEKRFLAPYEYMPDNNDIATTITLEKRHLGSLARSGWMSSFRPIRNRFSRSGRTENSVEQTAEYYFPLDRHPVPLVGTSCRRCELDRQLTKFGGGIMRNQWGINDNNLPTFGSLSSSVRTQSGGNSRSPRVAALSWRTDRW</sequence>
<gene>
    <name evidence="2" type="ORF">PVAND_013426</name>
</gene>
<dbReference type="Proteomes" id="UP001107558">
    <property type="component" value="Chromosome 1"/>
</dbReference>
<comment type="caution">
    <text evidence="2">The sequence shown here is derived from an EMBL/GenBank/DDBJ whole genome shotgun (WGS) entry which is preliminary data.</text>
</comment>
<evidence type="ECO:0000256" key="1">
    <source>
        <dbReference type="SAM" id="SignalP"/>
    </source>
</evidence>
<organism evidence="2 3">
    <name type="scientific">Polypedilum vanderplanki</name>
    <name type="common">Sleeping chironomid midge</name>
    <dbReference type="NCBI Taxonomy" id="319348"/>
    <lineage>
        <taxon>Eukaryota</taxon>
        <taxon>Metazoa</taxon>
        <taxon>Ecdysozoa</taxon>
        <taxon>Arthropoda</taxon>
        <taxon>Hexapoda</taxon>
        <taxon>Insecta</taxon>
        <taxon>Pterygota</taxon>
        <taxon>Neoptera</taxon>
        <taxon>Endopterygota</taxon>
        <taxon>Diptera</taxon>
        <taxon>Nematocera</taxon>
        <taxon>Chironomoidea</taxon>
        <taxon>Chironomidae</taxon>
        <taxon>Chironominae</taxon>
        <taxon>Polypedilum</taxon>
        <taxon>Polypedilum</taxon>
    </lineage>
</organism>
<accession>A0A9J6CPF5</accession>
<dbReference type="OrthoDB" id="6426745at2759"/>
<dbReference type="EMBL" id="JADBJN010000001">
    <property type="protein sequence ID" value="KAG5684186.1"/>
    <property type="molecule type" value="Genomic_DNA"/>
</dbReference>
<proteinExistence type="predicted"/>
<dbReference type="AlphaFoldDB" id="A0A9J6CPF5"/>
<protein>
    <recommendedName>
        <fullName evidence="4">Neuropeptide-like 1</fullName>
    </recommendedName>
</protein>
<evidence type="ECO:0000313" key="3">
    <source>
        <dbReference type="Proteomes" id="UP001107558"/>
    </source>
</evidence>
<name>A0A9J6CPF5_POLVA</name>
<feature type="chain" id="PRO_5039924434" description="Neuropeptide-like 1" evidence="1">
    <location>
        <begin position="22"/>
        <end position="393"/>
    </location>
</feature>